<protein>
    <recommendedName>
        <fullName evidence="9">Anaphase-promoting complex subunit 4-like WD40 domain-containing protein</fullName>
    </recommendedName>
</protein>
<reference evidence="10" key="1">
    <citation type="submission" date="2021-01" db="EMBL/GenBank/DDBJ databases">
        <authorList>
            <person name="Corre E."/>
            <person name="Pelletier E."/>
            <person name="Niang G."/>
            <person name="Scheremetjew M."/>
            <person name="Finn R."/>
            <person name="Kale V."/>
            <person name="Holt S."/>
            <person name="Cochrane G."/>
            <person name="Meng A."/>
            <person name="Brown T."/>
            <person name="Cohen L."/>
        </authorList>
    </citation>
    <scope>NUCLEOTIDE SEQUENCE</scope>
    <source>
        <strain evidence="10">SAG 63-3</strain>
    </source>
</reference>
<evidence type="ECO:0000256" key="3">
    <source>
        <dbReference type="ARBA" id="ARBA00022737"/>
    </source>
</evidence>
<feature type="repeat" description="WD" evidence="7">
    <location>
        <begin position="237"/>
        <end position="279"/>
    </location>
</feature>
<proteinExistence type="predicted"/>
<dbReference type="EMBL" id="HBFM01024390">
    <property type="protein sequence ID" value="CAD8782041.1"/>
    <property type="molecule type" value="Transcribed_RNA"/>
</dbReference>
<feature type="region of interest" description="Disordered" evidence="8">
    <location>
        <begin position="479"/>
        <end position="517"/>
    </location>
</feature>
<dbReference type="InterPro" id="IPR024977">
    <property type="entry name" value="Apc4-like_WD40_dom"/>
</dbReference>
<evidence type="ECO:0000256" key="8">
    <source>
        <dbReference type="SAM" id="MobiDB-lite"/>
    </source>
</evidence>
<dbReference type="GO" id="GO:0005680">
    <property type="term" value="C:anaphase-promoting complex"/>
    <property type="evidence" value="ECO:0007669"/>
    <property type="project" value="TreeGrafter"/>
</dbReference>
<dbReference type="GO" id="GO:1905786">
    <property type="term" value="P:positive regulation of anaphase-promoting complex-dependent catabolic process"/>
    <property type="evidence" value="ECO:0007669"/>
    <property type="project" value="TreeGrafter"/>
</dbReference>
<organism evidence="10">
    <name type="scientific">Polytomella parva</name>
    <dbReference type="NCBI Taxonomy" id="51329"/>
    <lineage>
        <taxon>Eukaryota</taxon>
        <taxon>Viridiplantae</taxon>
        <taxon>Chlorophyta</taxon>
        <taxon>core chlorophytes</taxon>
        <taxon>Chlorophyceae</taxon>
        <taxon>CS clade</taxon>
        <taxon>Chlamydomonadales</taxon>
        <taxon>Chlamydomonadaceae</taxon>
        <taxon>Polytomella</taxon>
    </lineage>
</organism>
<dbReference type="Pfam" id="PF00400">
    <property type="entry name" value="WD40"/>
    <property type="match status" value="1"/>
</dbReference>
<keyword evidence="1 7" id="KW-0853">WD repeat</keyword>
<dbReference type="GO" id="GO:1990757">
    <property type="term" value="F:ubiquitin ligase activator activity"/>
    <property type="evidence" value="ECO:0007669"/>
    <property type="project" value="TreeGrafter"/>
</dbReference>
<dbReference type="PANTHER" id="PTHR19918:SF8">
    <property type="entry name" value="FI02843P"/>
    <property type="match status" value="1"/>
</dbReference>
<gene>
    <name evidence="10" type="ORF">PPAR00522_LOCUS15824</name>
</gene>
<name>A0A7S0VB59_9CHLO</name>
<keyword evidence="4" id="KW-0498">Mitosis</keyword>
<dbReference type="GO" id="GO:0031145">
    <property type="term" value="P:anaphase-promoting complex-dependent catabolic process"/>
    <property type="evidence" value="ECO:0007669"/>
    <property type="project" value="TreeGrafter"/>
</dbReference>
<dbReference type="InterPro" id="IPR036322">
    <property type="entry name" value="WD40_repeat_dom_sf"/>
</dbReference>
<dbReference type="AlphaFoldDB" id="A0A7S0VB59"/>
<accession>A0A7S0VB59</accession>
<dbReference type="InterPro" id="IPR015943">
    <property type="entry name" value="WD40/YVTN_repeat-like_dom_sf"/>
</dbReference>
<evidence type="ECO:0000256" key="4">
    <source>
        <dbReference type="ARBA" id="ARBA00022776"/>
    </source>
</evidence>
<evidence type="ECO:0000256" key="5">
    <source>
        <dbReference type="ARBA" id="ARBA00023306"/>
    </source>
</evidence>
<dbReference type="GO" id="GO:0051301">
    <property type="term" value="P:cell division"/>
    <property type="evidence" value="ECO:0007669"/>
    <property type="project" value="UniProtKB-KW"/>
</dbReference>
<dbReference type="GO" id="GO:0010997">
    <property type="term" value="F:anaphase-promoting complex binding"/>
    <property type="evidence" value="ECO:0007669"/>
    <property type="project" value="InterPro"/>
</dbReference>
<evidence type="ECO:0000256" key="1">
    <source>
        <dbReference type="ARBA" id="ARBA00022574"/>
    </source>
</evidence>
<evidence type="ECO:0000256" key="7">
    <source>
        <dbReference type="PROSITE-ProRule" id="PRU00221"/>
    </source>
</evidence>
<evidence type="ECO:0000313" key="10">
    <source>
        <dbReference type="EMBL" id="CAD8782041.1"/>
    </source>
</evidence>
<dbReference type="Pfam" id="PF12894">
    <property type="entry name" value="ANAPC4_WD40"/>
    <property type="match status" value="1"/>
</dbReference>
<evidence type="ECO:0000256" key="2">
    <source>
        <dbReference type="ARBA" id="ARBA00022618"/>
    </source>
</evidence>
<feature type="domain" description="Anaphase-promoting complex subunit 4-like WD40" evidence="9">
    <location>
        <begin position="91"/>
        <end position="167"/>
    </location>
</feature>
<evidence type="ECO:0000256" key="6">
    <source>
        <dbReference type="ARBA" id="ARBA00023425"/>
    </source>
</evidence>
<dbReference type="SMART" id="SM00320">
    <property type="entry name" value="WD40"/>
    <property type="match status" value="7"/>
</dbReference>
<keyword evidence="3" id="KW-0677">Repeat</keyword>
<keyword evidence="2" id="KW-0132">Cell division</keyword>
<evidence type="ECO:0000259" key="9">
    <source>
        <dbReference type="Pfam" id="PF12894"/>
    </source>
</evidence>
<dbReference type="InterPro" id="IPR033010">
    <property type="entry name" value="Cdc20/Fizzy"/>
</dbReference>
<sequence length="517" mass="58794">MNVDFRSENATSISKSKLDQVTTKGLEENNAMCKDLIEHIKTQVESPINRLNILTDLPIIRSVSQRRVIKASYKNSWSSWNYLDISKDNKVALVYGDRSVYLYNEASQGIEKICDWNADIFCIAWNDTGTLLAIAGAKHDVEIWNITSRQMFKRFNNNSICSCVSWNDYFLSCGLTRYIKHWDVSGISHQEPAIIDLVSHHKISCLQWSTCRSLLGVLSYDGRLYIFDTHFNCLQDIKAHSKDSFCLSWCVGKTNALVTGCWEGYLKIWNVENGTLVEEIKSDSGIQRILCSPLTQSIISLHFDACLRVWEYPSLKNHITIEGHTDTPEHVSLSADYLSMISMSKKEVVFWKPFTSLVNSMMNLKMVSPLAVKYDGYPTLCIETLNYRKENPNDKESPNIEDPKGNVTSISNLVRFNDGYQDQYSLEMLNRPSAYNLVLWTAENSHRSGGNDETPMEMFTRLPMQERPSFHHRNTSYFISSSPFSPPPPPLSNPFRSGRFAPPPPPYMGNAPRGGAP</sequence>
<dbReference type="PANTHER" id="PTHR19918">
    <property type="entry name" value="CELL DIVISION CYCLE 20 CDC20 FIZZY -RELATED"/>
    <property type="match status" value="1"/>
</dbReference>
<dbReference type="InterPro" id="IPR001680">
    <property type="entry name" value="WD40_rpt"/>
</dbReference>
<dbReference type="PROSITE" id="PS50082">
    <property type="entry name" value="WD_REPEATS_2"/>
    <property type="match status" value="1"/>
</dbReference>
<dbReference type="Gene3D" id="2.130.10.10">
    <property type="entry name" value="YVTN repeat-like/Quinoprotein amine dehydrogenase"/>
    <property type="match status" value="1"/>
</dbReference>
<keyword evidence="5" id="KW-0131">Cell cycle</keyword>
<dbReference type="SUPFAM" id="SSF50978">
    <property type="entry name" value="WD40 repeat-like"/>
    <property type="match status" value="1"/>
</dbReference>
<comment type="function">
    <text evidence="6">Component of the anaphase promoting complex/cyclosome (APC/C), a cell cycle-regulated E3 ubiquitin-protein ligase complex that controls progression through mitosis and the G1 phase of the cell cycle.</text>
</comment>